<feature type="non-terminal residue" evidence="1">
    <location>
        <position position="1"/>
    </location>
</feature>
<dbReference type="AlphaFoldDB" id="A0A164SBW7"/>
<dbReference type="STRING" id="1314777.A0A164SBW7"/>
<reference evidence="1 2" key="1">
    <citation type="journal article" date="2016" name="Mol. Biol. Evol.">
        <title>Comparative Genomics of Early-Diverging Mushroom-Forming Fungi Provides Insights into the Origins of Lignocellulose Decay Capabilities.</title>
        <authorList>
            <person name="Nagy L.G."/>
            <person name="Riley R."/>
            <person name="Tritt A."/>
            <person name="Adam C."/>
            <person name="Daum C."/>
            <person name="Floudas D."/>
            <person name="Sun H."/>
            <person name="Yadav J.S."/>
            <person name="Pangilinan J."/>
            <person name="Larsson K.H."/>
            <person name="Matsuura K."/>
            <person name="Barry K."/>
            <person name="Labutti K."/>
            <person name="Kuo R."/>
            <person name="Ohm R.A."/>
            <person name="Bhattacharya S.S."/>
            <person name="Shirouzu T."/>
            <person name="Yoshinaga Y."/>
            <person name="Martin F.M."/>
            <person name="Grigoriev I.V."/>
            <person name="Hibbett D.S."/>
        </authorList>
    </citation>
    <scope>NUCLEOTIDE SEQUENCE [LARGE SCALE GENOMIC DNA]</scope>
    <source>
        <strain evidence="1 2">HHB9708</strain>
    </source>
</reference>
<proteinExistence type="predicted"/>
<evidence type="ECO:0000313" key="2">
    <source>
        <dbReference type="Proteomes" id="UP000076722"/>
    </source>
</evidence>
<dbReference type="EMBL" id="KV419416">
    <property type="protein sequence ID" value="KZS91330.1"/>
    <property type="molecule type" value="Genomic_DNA"/>
</dbReference>
<sequence length="275" mass="31370">LMDCENRPFALRTVIPTSAKVDAYLCEVLAAAEALQKELSTLKSTHKRGAYVSALYGYSFGGGQTEPCNFHQTAKTRKAWRRFLHNEAVRWIIKYAMSLFRNWFPRLWAHYVELHQAVCLRPENEFMDILAPQCPFFAMSQNFGPNAVSIRHKDTKNLISGLCLIFVLGVFRHQVGGHLVLHEAKVLLEAKHGSILMIPSAALTHENLKILEGEQRYVFTMYSAGGIFRYRDHGWMTDKAYEQIHGKKPDLHESTWQDGLARFMSIDELAASKVV</sequence>
<name>A0A164SBW7_9AGAM</name>
<organism evidence="1 2">
    <name type="scientific">Sistotremastrum niveocremeum HHB9708</name>
    <dbReference type="NCBI Taxonomy" id="1314777"/>
    <lineage>
        <taxon>Eukaryota</taxon>
        <taxon>Fungi</taxon>
        <taxon>Dikarya</taxon>
        <taxon>Basidiomycota</taxon>
        <taxon>Agaricomycotina</taxon>
        <taxon>Agaricomycetes</taxon>
        <taxon>Sistotremastrales</taxon>
        <taxon>Sistotremastraceae</taxon>
        <taxon>Sertulicium</taxon>
        <taxon>Sertulicium niveocremeum</taxon>
    </lineage>
</organism>
<accession>A0A164SBW7</accession>
<gene>
    <name evidence="1" type="ORF">SISNIDRAFT_414189</name>
</gene>
<protein>
    <recommendedName>
        <fullName evidence="3">Prolyl 4-hydroxylase alpha subunit Fe(2+) 2OG dioxygenase domain-containing protein</fullName>
    </recommendedName>
</protein>
<dbReference type="Proteomes" id="UP000076722">
    <property type="component" value="Unassembled WGS sequence"/>
</dbReference>
<dbReference type="Gene3D" id="3.60.130.30">
    <property type="match status" value="1"/>
</dbReference>
<evidence type="ECO:0000313" key="1">
    <source>
        <dbReference type="EMBL" id="KZS91330.1"/>
    </source>
</evidence>
<dbReference type="OrthoDB" id="3202607at2759"/>
<evidence type="ECO:0008006" key="3">
    <source>
        <dbReference type="Google" id="ProtNLM"/>
    </source>
</evidence>
<keyword evidence="2" id="KW-1185">Reference proteome</keyword>